<dbReference type="RefSeq" id="WP_310091249.1">
    <property type="nucleotide sequence ID" value="NZ_JAVDTT010000001.1"/>
</dbReference>
<evidence type="ECO:0000256" key="1">
    <source>
        <dbReference type="SAM" id="Phobius"/>
    </source>
</evidence>
<dbReference type="Proteomes" id="UP001254759">
    <property type="component" value="Unassembled WGS sequence"/>
</dbReference>
<protein>
    <submittedName>
        <fullName evidence="2">Uncharacterized protein</fullName>
    </submittedName>
</protein>
<dbReference type="EMBL" id="JAVDTT010000001">
    <property type="protein sequence ID" value="MDR6841009.1"/>
    <property type="molecule type" value="Genomic_DNA"/>
</dbReference>
<keyword evidence="3" id="KW-1185">Reference proteome</keyword>
<sequence length="156" mass="17063">MSPDNPYSAPEASVEIPVAPPGPARLWRIPLWGTVIFVFVVLIQAVGRSLLMNGSPDPSVEIPLVLKILALNLAASGAAFILYIVFLHGTERRPFLQILGVFLFLQLMTIPLAMFMGSPLKGLMSVWTLAWNLAVCLAAYAAWSLYPRKSRKIASD</sequence>
<keyword evidence="1" id="KW-1133">Transmembrane helix</keyword>
<comment type="caution">
    <text evidence="2">The sequence shown here is derived from an EMBL/GenBank/DDBJ whole genome shotgun (WGS) entry which is preliminary data.</text>
</comment>
<proteinExistence type="predicted"/>
<gene>
    <name evidence="2" type="ORF">J2W94_001273</name>
</gene>
<reference evidence="2 3" key="1">
    <citation type="submission" date="2023-07" db="EMBL/GenBank/DDBJ databases">
        <title>Sorghum-associated microbial communities from plants grown in Nebraska, USA.</title>
        <authorList>
            <person name="Schachtman D."/>
        </authorList>
    </citation>
    <scope>NUCLEOTIDE SEQUENCE [LARGE SCALE GENOMIC DNA]</scope>
    <source>
        <strain evidence="2 3">BE107</strain>
    </source>
</reference>
<keyword evidence="1" id="KW-0812">Transmembrane</keyword>
<name>A0ABU1RSC4_9GAMM</name>
<evidence type="ECO:0000313" key="2">
    <source>
        <dbReference type="EMBL" id="MDR6841009.1"/>
    </source>
</evidence>
<feature type="transmembrane region" description="Helical" evidence="1">
    <location>
        <begin position="64"/>
        <end position="86"/>
    </location>
</feature>
<keyword evidence="1" id="KW-0472">Membrane</keyword>
<feature type="transmembrane region" description="Helical" evidence="1">
    <location>
        <begin position="31"/>
        <end position="52"/>
    </location>
</feature>
<evidence type="ECO:0000313" key="3">
    <source>
        <dbReference type="Proteomes" id="UP001254759"/>
    </source>
</evidence>
<feature type="transmembrane region" description="Helical" evidence="1">
    <location>
        <begin position="129"/>
        <end position="146"/>
    </location>
</feature>
<feature type="transmembrane region" description="Helical" evidence="1">
    <location>
        <begin position="98"/>
        <end position="117"/>
    </location>
</feature>
<organism evidence="2 3">
    <name type="scientific">Pseudoxanthomonas sacheonensis</name>
    <dbReference type="NCBI Taxonomy" id="443615"/>
    <lineage>
        <taxon>Bacteria</taxon>
        <taxon>Pseudomonadati</taxon>
        <taxon>Pseudomonadota</taxon>
        <taxon>Gammaproteobacteria</taxon>
        <taxon>Lysobacterales</taxon>
        <taxon>Lysobacteraceae</taxon>
        <taxon>Pseudoxanthomonas</taxon>
    </lineage>
</organism>
<accession>A0ABU1RSC4</accession>